<protein>
    <submittedName>
        <fullName evidence="8">Methyltransferase domain-containing protein</fullName>
    </submittedName>
</protein>
<dbReference type="GO" id="GO:0032259">
    <property type="term" value="P:methylation"/>
    <property type="evidence" value="ECO:0007669"/>
    <property type="project" value="UniProtKB-KW"/>
</dbReference>
<dbReference type="CDD" id="cd02440">
    <property type="entry name" value="AdoMet_MTases"/>
    <property type="match status" value="1"/>
</dbReference>
<dbReference type="GO" id="GO:0008610">
    <property type="term" value="P:lipid biosynthetic process"/>
    <property type="evidence" value="ECO:0007669"/>
    <property type="project" value="InterPro"/>
</dbReference>
<dbReference type="InterPro" id="IPR003333">
    <property type="entry name" value="CMAS"/>
</dbReference>
<dbReference type="SUPFAM" id="SSF53335">
    <property type="entry name" value="S-adenosyl-L-methionine-dependent methyltransferases"/>
    <property type="match status" value="1"/>
</dbReference>
<sequence>MFKELMDSFLIHYLSHFDKYPFNIELHGDTYRIGDGEPQFTIVVNKDIPKRDLMASTSLALAEAYMRGDIAVKDGDLFTVIACLLKQADRITLDRHALKDLFSFSEKKRDQAKQVSSHYDLGNDFYKLWLDPTLSYSCAYFKSEDDSLETAQRNKVDYILKKLYLKPGMTLLDIGCGWGYLLLEAAKKYGVKGYGCTLSKEQWKMGQLRIHEAGLDDQVTIDLIDYRDLPEKGLTFDRIVSVGMMEHVGRDNYQTYYECANALLRDGGLFLLHSITGNDEKMSDSFMRKYIFPGGMLPSLRELVSIAYDHAFRVQDVESLRRHYYKTLLCWYKNFQAVHEQVRDWKGEEFIRMWDIYLVGCAAAFYTGYIDIHQVLMTKETNNELPMTRWY</sequence>
<dbReference type="EMBL" id="JABAFA010000020">
    <property type="protein sequence ID" value="NMD99122.1"/>
    <property type="molecule type" value="Genomic_DNA"/>
</dbReference>
<name>A0A848B9K7_9FIRM</name>
<dbReference type="InterPro" id="IPR029063">
    <property type="entry name" value="SAM-dependent_MTases_sf"/>
</dbReference>
<evidence type="ECO:0000256" key="5">
    <source>
        <dbReference type="ARBA" id="ARBA00023098"/>
    </source>
</evidence>
<dbReference type="GO" id="GO:0008168">
    <property type="term" value="F:methyltransferase activity"/>
    <property type="evidence" value="ECO:0007669"/>
    <property type="project" value="UniProtKB-KW"/>
</dbReference>
<keyword evidence="3 8" id="KW-0808">Transferase</keyword>
<keyword evidence="4" id="KW-0949">S-adenosyl-L-methionine</keyword>
<evidence type="ECO:0000256" key="3">
    <source>
        <dbReference type="ARBA" id="ARBA00022679"/>
    </source>
</evidence>
<keyword evidence="2 8" id="KW-0489">Methyltransferase</keyword>
<keyword evidence="9" id="KW-1185">Reference proteome</keyword>
<feature type="active site" evidence="6">
    <location>
        <position position="361"/>
    </location>
</feature>
<comment type="similarity">
    <text evidence="1">Belongs to the CFA/CMAS family.</text>
</comment>
<dbReference type="Pfam" id="PF02353">
    <property type="entry name" value="CMAS"/>
    <property type="match status" value="1"/>
</dbReference>
<dbReference type="InterPro" id="IPR057206">
    <property type="entry name" value="DUF7884"/>
</dbReference>
<dbReference type="AlphaFoldDB" id="A0A848B9K7"/>
<dbReference type="RefSeq" id="WP_170077543.1">
    <property type="nucleotide sequence ID" value="NZ_JABAFA010000020.1"/>
</dbReference>
<comment type="caution">
    <text evidence="8">The sequence shown here is derived from an EMBL/GenBank/DDBJ whole genome shotgun (WGS) entry which is preliminary data.</text>
</comment>
<evidence type="ECO:0000256" key="4">
    <source>
        <dbReference type="ARBA" id="ARBA00022691"/>
    </source>
</evidence>
<keyword evidence="5" id="KW-0443">Lipid metabolism</keyword>
<dbReference type="PANTHER" id="PTHR43667">
    <property type="entry name" value="CYCLOPROPANE-FATTY-ACYL-PHOSPHOLIPID SYNTHASE"/>
    <property type="match status" value="1"/>
</dbReference>
<dbReference type="Gene3D" id="3.40.50.150">
    <property type="entry name" value="Vaccinia Virus protein VP39"/>
    <property type="match status" value="1"/>
</dbReference>
<dbReference type="Proteomes" id="UP000543804">
    <property type="component" value="Unassembled WGS sequence"/>
</dbReference>
<dbReference type="InterPro" id="IPR050723">
    <property type="entry name" value="CFA/CMAS"/>
</dbReference>
<dbReference type="PANTHER" id="PTHR43667:SF1">
    <property type="entry name" value="CYCLOPROPANE-FATTY-ACYL-PHOSPHOLIPID SYNTHASE"/>
    <property type="match status" value="1"/>
</dbReference>
<evidence type="ECO:0000313" key="9">
    <source>
        <dbReference type="Proteomes" id="UP000543804"/>
    </source>
</evidence>
<evidence type="ECO:0000313" key="8">
    <source>
        <dbReference type="EMBL" id="NMD99122.1"/>
    </source>
</evidence>
<evidence type="ECO:0000256" key="6">
    <source>
        <dbReference type="PIRSR" id="PIRSR003085-1"/>
    </source>
</evidence>
<accession>A0A848B9K7</accession>
<feature type="domain" description="DUF7884" evidence="7">
    <location>
        <begin position="12"/>
        <end position="90"/>
    </location>
</feature>
<organism evidence="8 9">
    <name type="scientific">Selenomonas bovis</name>
    <dbReference type="NCBI Taxonomy" id="416586"/>
    <lineage>
        <taxon>Bacteria</taxon>
        <taxon>Bacillati</taxon>
        <taxon>Bacillota</taxon>
        <taxon>Negativicutes</taxon>
        <taxon>Selenomonadales</taxon>
        <taxon>Selenomonadaceae</taxon>
        <taxon>Selenomonas</taxon>
    </lineage>
</organism>
<proteinExistence type="inferred from homology"/>
<dbReference type="Pfam" id="PF25371">
    <property type="entry name" value="DUF7884"/>
    <property type="match status" value="1"/>
</dbReference>
<reference evidence="8 9" key="1">
    <citation type="submission" date="2020-04" db="EMBL/GenBank/DDBJ databases">
        <authorList>
            <person name="Hitch T.C.A."/>
            <person name="Wylensek D."/>
            <person name="Clavel T."/>
        </authorList>
    </citation>
    <scope>NUCLEOTIDE SEQUENCE [LARGE SCALE GENOMIC DNA]</scope>
    <source>
        <strain evidence="8 9">PG-130-P53-12</strain>
    </source>
</reference>
<evidence type="ECO:0000256" key="1">
    <source>
        <dbReference type="ARBA" id="ARBA00010815"/>
    </source>
</evidence>
<dbReference type="PIRSF" id="PIRSF003085">
    <property type="entry name" value="CMAS"/>
    <property type="match status" value="1"/>
</dbReference>
<evidence type="ECO:0000259" key="7">
    <source>
        <dbReference type="Pfam" id="PF25371"/>
    </source>
</evidence>
<evidence type="ECO:0000256" key="2">
    <source>
        <dbReference type="ARBA" id="ARBA00022603"/>
    </source>
</evidence>
<gene>
    <name evidence="8" type="ORF">HF878_06495</name>
</gene>